<evidence type="ECO:0000313" key="3">
    <source>
        <dbReference type="Proteomes" id="UP001346869"/>
    </source>
</evidence>
<dbReference type="EMBL" id="JAUZQC010000007">
    <property type="protein sequence ID" value="KAK5868136.1"/>
    <property type="molecule type" value="Genomic_DNA"/>
</dbReference>
<proteinExistence type="predicted"/>
<accession>A0AAN8AMH8</accession>
<evidence type="ECO:0000256" key="1">
    <source>
        <dbReference type="SAM" id="MobiDB-lite"/>
    </source>
</evidence>
<dbReference type="AlphaFoldDB" id="A0AAN8AMH8"/>
<dbReference type="PANTHER" id="PTHR45726:SF2">
    <property type="entry name" value="AMINOPEPTIDASE RNPEPL1"/>
    <property type="match status" value="1"/>
</dbReference>
<reference evidence="2 3" key="2">
    <citation type="journal article" date="2023" name="Mol. Biol. Evol.">
        <title>Genomics of Secondarily Temperate Adaptation in the Only Non-Antarctic Icefish.</title>
        <authorList>
            <person name="Rivera-Colon A.G."/>
            <person name="Rayamajhi N."/>
            <person name="Minhas B.F."/>
            <person name="Madrigal G."/>
            <person name="Bilyk K.T."/>
            <person name="Yoon V."/>
            <person name="Hune M."/>
            <person name="Gregory S."/>
            <person name="Cheng C.H.C."/>
            <person name="Catchen J.M."/>
        </authorList>
    </citation>
    <scope>NUCLEOTIDE SEQUENCE [LARGE SCALE GENOMIC DNA]</scope>
    <source>
        <strain evidence="2">JMC-PN-2008</strain>
    </source>
</reference>
<dbReference type="Gene3D" id="2.60.40.1730">
    <property type="entry name" value="tricorn interacting facor f3 domain"/>
    <property type="match status" value="1"/>
</dbReference>
<gene>
    <name evidence="2" type="ORF">PBY51_009176</name>
</gene>
<dbReference type="InterPro" id="IPR042097">
    <property type="entry name" value="Aminopeptidase_N-like_N_sf"/>
</dbReference>
<name>A0AAN8AMH8_ELEMC</name>
<dbReference type="GO" id="GO:0070006">
    <property type="term" value="F:metalloaminopeptidase activity"/>
    <property type="evidence" value="ECO:0007669"/>
    <property type="project" value="TreeGrafter"/>
</dbReference>
<protein>
    <submittedName>
        <fullName evidence="2">Uncharacterized protein</fullName>
    </submittedName>
</protein>
<evidence type="ECO:0000313" key="2">
    <source>
        <dbReference type="EMBL" id="KAK5868136.1"/>
    </source>
</evidence>
<comment type="caution">
    <text evidence="2">The sequence shown here is derived from an EMBL/GenBank/DDBJ whole genome shotgun (WGS) entry which is preliminary data.</text>
</comment>
<organism evidence="2 3">
    <name type="scientific">Eleginops maclovinus</name>
    <name type="common">Patagonian blennie</name>
    <name type="synonym">Eleginus maclovinus</name>
    <dbReference type="NCBI Taxonomy" id="56733"/>
    <lineage>
        <taxon>Eukaryota</taxon>
        <taxon>Metazoa</taxon>
        <taxon>Chordata</taxon>
        <taxon>Craniata</taxon>
        <taxon>Vertebrata</taxon>
        <taxon>Euteleostomi</taxon>
        <taxon>Actinopterygii</taxon>
        <taxon>Neopterygii</taxon>
        <taxon>Teleostei</taxon>
        <taxon>Neoteleostei</taxon>
        <taxon>Acanthomorphata</taxon>
        <taxon>Eupercaria</taxon>
        <taxon>Perciformes</taxon>
        <taxon>Notothenioidei</taxon>
        <taxon>Eleginopidae</taxon>
        <taxon>Eleginops</taxon>
    </lineage>
</organism>
<keyword evidence="3" id="KW-1185">Reference proteome</keyword>
<dbReference type="PANTHER" id="PTHR45726">
    <property type="entry name" value="LEUKOTRIENE A-4 HYDROLASE"/>
    <property type="match status" value="1"/>
</dbReference>
<sequence length="142" mass="15355">MADVQQTPTSLCCCRKSPPVSGSPGFRPSAGPGPRTPRCPLVDVTSASNFRCFTLRHLHLDLRINFAVKELSGWLVLDLVPMQPGVQTLVLDSHPSLLIQSIDCKVPGQMDPLSLTYRVDPFTDYGSSLNISLPPNALKLAG</sequence>
<reference evidence="2 3" key="1">
    <citation type="journal article" date="2023" name="Genes (Basel)">
        <title>Chromosome-Level Genome Assembly and Circadian Gene Repertoire of the Patagonia Blennie Eleginops maclovinus-The Closest Ancestral Proxy of Antarctic Cryonotothenioids.</title>
        <authorList>
            <person name="Cheng C.C."/>
            <person name="Rivera-Colon A.G."/>
            <person name="Minhas B.F."/>
            <person name="Wilson L."/>
            <person name="Rayamajhi N."/>
            <person name="Vargas-Chacoff L."/>
            <person name="Catchen J.M."/>
        </authorList>
    </citation>
    <scope>NUCLEOTIDE SEQUENCE [LARGE SCALE GENOMIC DNA]</scope>
    <source>
        <strain evidence="2">JMC-PN-2008</strain>
    </source>
</reference>
<feature type="region of interest" description="Disordered" evidence="1">
    <location>
        <begin position="16"/>
        <end position="37"/>
    </location>
</feature>
<dbReference type="GO" id="GO:0006508">
    <property type="term" value="P:proteolysis"/>
    <property type="evidence" value="ECO:0007669"/>
    <property type="project" value="TreeGrafter"/>
</dbReference>
<dbReference type="SUPFAM" id="SSF63737">
    <property type="entry name" value="Leukotriene A4 hydrolase N-terminal domain"/>
    <property type="match status" value="1"/>
</dbReference>
<dbReference type="Proteomes" id="UP001346869">
    <property type="component" value="Unassembled WGS sequence"/>
</dbReference>
<dbReference type="InterPro" id="IPR034015">
    <property type="entry name" value="M1_LTA4H"/>
</dbReference>